<dbReference type="Gene3D" id="3.90.1150.10">
    <property type="entry name" value="Aspartate Aminotransferase, domain 1"/>
    <property type="match status" value="1"/>
</dbReference>
<evidence type="ECO:0000256" key="1">
    <source>
        <dbReference type="ARBA" id="ARBA00001933"/>
    </source>
</evidence>
<dbReference type="SUPFAM" id="SSF53383">
    <property type="entry name" value="PLP-dependent transferases"/>
    <property type="match status" value="1"/>
</dbReference>
<feature type="non-terminal residue" evidence="4">
    <location>
        <position position="1"/>
    </location>
</feature>
<dbReference type="Pfam" id="PF00155">
    <property type="entry name" value="Aminotran_1_2"/>
    <property type="match status" value="1"/>
</dbReference>
<dbReference type="EMBL" id="BARW01019740">
    <property type="protein sequence ID" value="GAI98881.1"/>
    <property type="molecule type" value="Genomic_DNA"/>
</dbReference>
<dbReference type="InterPro" id="IPR015421">
    <property type="entry name" value="PyrdxlP-dep_Trfase_major"/>
</dbReference>
<dbReference type="InterPro" id="IPR004839">
    <property type="entry name" value="Aminotransferase_I/II_large"/>
</dbReference>
<comment type="caution">
    <text evidence="4">The sequence shown here is derived from an EMBL/GenBank/DDBJ whole genome shotgun (WGS) entry which is preliminary data.</text>
</comment>
<dbReference type="GO" id="GO:0030170">
    <property type="term" value="F:pyridoxal phosphate binding"/>
    <property type="evidence" value="ECO:0007669"/>
    <property type="project" value="InterPro"/>
</dbReference>
<accession>X1U5H0</accession>
<dbReference type="PANTHER" id="PTHR42885:SF1">
    <property type="entry name" value="THREONINE-PHOSPHATE DECARBOXYLASE"/>
    <property type="match status" value="1"/>
</dbReference>
<dbReference type="InterPro" id="IPR004838">
    <property type="entry name" value="NHTrfase_class1_PyrdxlP-BS"/>
</dbReference>
<dbReference type="Gene3D" id="3.40.640.10">
    <property type="entry name" value="Type I PLP-dependent aspartate aminotransferase-like (Major domain)"/>
    <property type="match status" value="1"/>
</dbReference>
<dbReference type="CDD" id="cd00609">
    <property type="entry name" value="AAT_like"/>
    <property type="match status" value="1"/>
</dbReference>
<dbReference type="InterPro" id="IPR015422">
    <property type="entry name" value="PyrdxlP-dep_Trfase_small"/>
</dbReference>
<dbReference type="PANTHER" id="PTHR42885">
    <property type="entry name" value="HISTIDINOL-PHOSPHATE AMINOTRANSFERASE-RELATED"/>
    <property type="match status" value="1"/>
</dbReference>
<sequence length="274" mass="30663">DPQCMDLKEEIAAYHGLSPEEVLIGNGSTELIYLVARALRPRRALVVTPAFSEYERALRLAGISIAFHSTSEAEDFTPRHGLDSLGCDMVFLANPTNPGGALLTPNQLLPIAEVLDASGVYFVVDEAFVDFVEEASIKTKLEKFSRLVILRSFTKFFGIPGIRLGYVLASPMIIRRLEELREPWSVNVMAQAFGRACLSDLQFMARTRRVISRQREYLHDSLSHIDGLRVFQGQANYLLVKLTQPGMTASGLQRMLLPHRILIRDASNFRGLNE</sequence>
<dbReference type="PROSITE" id="PS00105">
    <property type="entry name" value="AA_TRANSFER_CLASS_1"/>
    <property type="match status" value="1"/>
</dbReference>
<dbReference type="InterPro" id="IPR015424">
    <property type="entry name" value="PyrdxlP-dep_Trfase"/>
</dbReference>
<organism evidence="4">
    <name type="scientific">marine sediment metagenome</name>
    <dbReference type="NCBI Taxonomy" id="412755"/>
    <lineage>
        <taxon>unclassified sequences</taxon>
        <taxon>metagenomes</taxon>
        <taxon>ecological metagenomes</taxon>
    </lineage>
</organism>
<evidence type="ECO:0000259" key="3">
    <source>
        <dbReference type="Pfam" id="PF00155"/>
    </source>
</evidence>
<reference evidence="4" key="1">
    <citation type="journal article" date="2014" name="Front. Microbiol.">
        <title>High frequency of phylogenetically diverse reductive dehalogenase-homologous genes in deep subseafloor sedimentary metagenomes.</title>
        <authorList>
            <person name="Kawai M."/>
            <person name="Futagami T."/>
            <person name="Toyoda A."/>
            <person name="Takaki Y."/>
            <person name="Nishi S."/>
            <person name="Hori S."/>
            <person name="Arai W."/>
            <person name="Tsubouchi T."/>
            <person name="Morono Y."/>
            <person name="Uchiyama I."/>
            <person name="Ito T."/>
            <person name="Fujiyama A."/>
            <person name="Inagaki F."/>
            <person name="Takami H."/>
        </authorList>
    </citation>
    <scope>NUCLEOTIDE SEQUENCE</scope>
    <source>
        <strain evidence="4">Expedition CK06-06</strain>
    </source>
</reference>
<gene>
    <name evidence="4" type="ORF">S12H4_33493</name>
</gene>
<name>X1U5H0_9ZZZZ</name>
<evidence type="ECO:0000256" key="2">
    <source>
        <dbReference type="ARBA" id="ARBA00022898"/>
    </source>
</evidence>
<feature type="non-terminal residue" evidence="4">
    <location>
        <position position="274"/>
    </location>
</feature>
<evidence type="ECO:0000313" key="4">
    <source>
        <dbReference type="EMBL" id="GAI98881.1"/>
    </source>
</evidence>
<comment type="cofactor">
    <cofactor evidence="1">
        <name>pyridoxal 5'-phosphate</name>
        <dbReference type="ChEBI" id="CHEBI:597326"/>
    </cofactor>
</comment>
<dbReference type="AlphaFoldDB" id="X1U5H0"/>
<dbReference type="GO" id="GO:0003824">
    <property type="term" value="F:catalytic activity"/>
    <property type="evidence" value="ECO:0007669"/>
    <property type="project" value="InterPro"/>
</dbReference>
<proteinExistence type="predicted"/>
<protein>
    <recommendedName>
        <fullName evidence="3">Aminotransferase class I/classII large domain-containing protein</fullName>
    </recommendedName>
</protein>
<feature type="domain" description="Aminotransferase class I/classII large" evidence="3">
    <location>
        <begin position="6"/>
        <end position="269"/>
    </location>
</feature>
<keyword evidence="2" id="KW-0663">Pyridoxal phosphate</keyword>